<comment type="caution">
    <text evidence="2">The sequence shown here is derived from an EMBL/GenBank/DDBJ whole genome shotgun (WGS) entry which is preliminary data.</text>
</comment>
<keyword evidence="1" id="KW-0472">Membrane</keyword>
<organism evidence="2 3">
    <name type="scientific">Candidatus Lloydbacteria bacterium RIFCSPHIGHO2_01_FULL_49_22</name>
    <dbReference type="NCBI Taxonomy" id="1798658"/>
    <lineage>
        <taxon>Bacteria</taxon>
        <taxon>Candidatus Lloydiibacteriota</taxon>
    </lineage>
</organism>
<feature type="transmembrane region" description="Helical" evidence="1">
    <location>
        <begin position="85"/>
        <end position="102"/>
    </location>
</feature>
<keyword evidence="1" id="KW-0812">Transmembrane</keyword>
<protein>
    <recommendedName>
        <fullName evidence="4">DUF2269 family protein</fullName>
    </recommendedName>
</protein>
<evidence type="ECO:0000313" key="2">
    <source>
        <dbReference type="EMBL" id="OGZ05606.1"/>
    </source>
</evidence>
<name>A0A1G2CW62_9BACT</name>
<evidence type="ECO:0000313" key="3">
    <source>
        <dbReference type="Proteomes" id="UP000177122"/>
    </source>
</evidence>
<keyword evidence="1" id="KW-1133">Transmembrane helix</keyword>
<proteinExistence type="predicted"/>
<feature type="transmembrane region" description="Helical" evidence="1">
    <location>
        <begin position="6"/>
        <end position="30"/>
    </location>
</feature>
<feature type="transmembrane region" description="Helical" evidence="1">
    <location>
        <begin position="109"/>
        <end position="129"/>
    </location>
</feature>
<dbReference type="Proteomes" id="UP000177122">
    <property type="component" value="Unassembled WGS sequence"/>
</dbReference>
<evidence type="ECO:0000256" key="1">
    <source>
        <dbReference type="SAM" id="Phobius"/>
    </source>
</evidence>
<reference evidence="2 3" key="1">
    <citation type="journal article" date="2016" name="Nat. Commun.">
        <title>Thousands of microbial genomes shed light on interconnected biogeochemical processes in an aquifer system.</title>
        <authorList>
            <person name="Anantharaman K."/>
            <person name="Brown C.T."/>
            <person name="Hug L.A."/>
            <person name="Sharon I."/>
            <person name="Castelle C.J."/>
            <person name="Probst A.J."/>
            <person name="Thomas B.C."/>
            <person name="Singh A."/>
            <person name="Wilkins M.J."/>
            <person name="Karaoz U."/>
            <person name="Brodie E.L."/>
            <person name="Williams K.H."/>
            <person name="Hubbard S.S."/>
            <person name="Banfield J.F."/>
        </authorList>
    </citation>
    <scope>NUCLEOTIDE SEQUENCE [LARGE SCALE GENOMIC DNA]</scope>
</reference>
<feature type="transmembrane region" description="Helical" evidence="1">
    <location>
        <begin position="135"/>
        <end position="154"/>
    </location>
</feature>
<feature type="transmembrane region" description="Helical" evidence="1">
    <location>
        <begin position="51"/>
        <end position="73"/>
    </location>
</feature>
<evidence type="ECO:0008006" key="4">
    <source>
        <dbReference type="Google" id="ProtNLM"/>
    </source>
</evidence>
<accession>A0A1G2CW62</accession>
<gene>
    <name evidence="2" type="ORF">A2845_04565</name>
</gene>
<dbReference type="AlphaFoldDB" id="A0A1G2CW62"/>
<sequence length="165" mass="18628">MLLVGFLTVIHVVGVALGAGGAFFAEVFYLRAIRDGIIDPTESDFLKTTYRMLRIGTILLIITGFGLFLYFRLNGRSEFLYNSRYWIKETLLIIILCNALLLQARRMPVWLGSAISLASWTAALVVGAWRSIPGTYVEIMLVYLVLVPVTAWVLEIIRRKMAIRV</sequence>
<dbReference type="EMBL" id="MHLI01000008">
    <property type="protein sequence ID" value="OGZ05606.1"/>
    <property type="molecule type" value="Genomic_DNA"/>
</dbReference>